<dbReference type="PROSITE" id="PS50966">
    <property type="entry name" value="ZF_SWIM"/>
    <property type="match status" value="1"/>
</dbReference>
<evidence type="ECO:0000256" key="1">
    <source>
        <dbReference type="ARBA" id="ARBA00005889"/>
    </source>
</evidence>
<evidence type="ECO:0000313" key="9">
    <source>
        <dbReference type="Proteomes" id="UP001154282"/>
    </source>
</evidence>
<feature type="domain" description="SWIM-type" evidence="7">
    <location>
        <begin position="65"/>
        <end position="101"/>
    </location>
</feature>
<gene>
    <name evidence="8" type="ORF">LITE_LOCUS23955</name>
</gene>
<reference evidence="8" key="1">
    <citation type="submission" date="2022-08" db="EMBL/GenBank/DDBJ databases">
        <authorList>
            <person name="Gutierrez-Valencia J."/>
        </authorList>
    </citation>
    <scope>NUCLEOTIDE SEQUENCE</scope>
</reference>
<dbReference type="InterPro" id="IPR006564">
    <property type="entry name" value="Znf_PMZ"/>
</dbReference>
<evidence type="ECO:0000256" key="5">
    <source>
        <dbReference type="PROSITE-ProRule" id="PRU00325"/>
    </source>
</evidence>
<dbReference type="InterPro" id="IPR007527">
    <property type="entry name" value="Znf_SWIM"/>
</dbReference>
<dbReference type="EMBL" id="CAMGYJ010000006">
    <property type="protein sequence ID" value="CAI0433608.1"/>
    <property type="molecule type" value="Genomic_DNA"/>
</dbReference>
<keyword evidence="9" id="KW-1185">Reference proteome</keyword>
<dbReference type="GO" id="GO:0005634">
    <property type="term" value="C:nucleus"/>
    <property type="evidence" value="ECO:0007669"/>
    <property type="project" value="UniProtKB-SubCell"/>
</dbReference>
<comment type="function">
    <text evidence="6">Putative transcription activator involved in regulating light control of development.</text>
</comment>
<evidence type="ECO:0000256" key="3">
    <source>
        <dbReference type="ARBA" id="ARBA00022771"/>
    </source>
</evidence>
<comment type="similarity">
    <text evidence="1 6">Belongs to the FHY3/FAR1 family.</text>
</comment>
<dbReference type="Proteomes" id="UP001154282">
    <property type="component" value="Unassembled WGS sequence"/>
</dbReference>
<evidence type="ECO:0000259" key="7">
    <source>
        <dbReference type="PROSITE" id="PS50966"/>
    </source>
</evidence>
<keyword evidence="2 6" id="KW-0479">Metal-binding</keyword>
<dbReference type="Pfam" id="PF04434">
    <property type="entry name" value="SWIM"/>
    <property type="match status" value="1"/>
</dbReference>
<sequence>MRNTSPRLRADVEVLRQASEIYTPNVFQMFQEEYLKVWDCTIDKISKTEVEVVYKVIYVGRGTEHQVRFEFSSQGVECSCRKFDFVGILCAHALKVLDKKNIKHIPKQYIMKRWTKDAKDGQIRSSTQIQGGSKELIGKRYLDLNYNFREISTLAAEKDTMVRRKLVILDKLRVVLWCTSKMIRMQ</sequence>
<evidence type="ECO:0000313" key="8">
    <source>
        <dbReference type="EMBL" id="CAI0433608.1"/>
    </source>
</evidence>
<name>A0AAV0LHW1_9ROSI</name>
<dbReference type="PANTHER" id="PTHR31669">
    <property type="entry name" value="PROTEIN FAR1-RELATED SEQUENCE 10-RELATED"/>
    <property type="match status" value="1"/>
</dbReference>
<dbReference type="GO" id="GO:0006355">
    <property type="term" value="P:regulation of DNA-templated transcription"/>
    <property type="evidence" value="ECO:0007669"/>
    <property type="project" value="UniProtKB-UniRule"/>
</dbReference>
<dbReference type="InterPro" id="IPR031052">
    <property type="entry name" value="FHY3/FAR1"/>
</dbReference>
<protein>
    <recommendedName>
        <fullName evidence="6">Protein FAR1-RELATED SEQUENCE</fullName>
    </recommendedName>
</protein>
<comment type="subcellular location">
    <subcellularLocation>
        <location evidence="6">Nucleus</location>
    </subcellularLocation>
</comment>
<comment type="caution">
    <text evidence="8">The sequence shown here is derived from an EMBL/GenBank/DDBJ whole genome shotgun (WGS) entry which is preliminary data.</text>
</comment>
<accession>A0AAV0LHW1</accession>
<organism evidence="8 9">
    <name type="scientific">Linum tenue</name>
    <dbReference type="NCBI Taxonomy" id="586396"/>
    <lineage>
        <taxon>Eukaryota</taxon>
        <taxon>Viridiplantae</taxon>
        <taxon>Streptophyta</taxon>
        <taxon>Embryophyta</taxon>
        <taxon>Tracheophyta</taxon>
        <taxon>Spermatophyta</taxon>
        <taxon>Magnoliopsida</taxon>
        <taxon>eudicotyledons</taxon>
        <taxon>Gunneridae</taxon>
        <taxon>Pentapetalae</taxon>
        <taxon>rosids</taxon>
        <taxon>fabids</taxon>
        <taxon>Malpighiales</taxon>
        <taxon>Linaceae</taxon>
        <taxon>Linum</taxon>
    </lineage>
</organism>
<dbReference type="GO" id="GO:0008270">
    <property type="term" value="F:zinc ion binding"/>
    <property type="evidence" value="ECO:0007669"/>
    <property type="project" value="UniProtKB-UniRule"/>
</dbReference>
<evidence type="ECO:0000256" key="2">
    <source>
        <dbReference type="ARBA" id="ARBA00022723"/>
    </source>
</evidence>
<evidence type="ECO:0000256" key="6">
    <source>
        <dbReference type="RuleBase" id="RU367018"/>
    </source>
</evidence>
<dbReference type="AlphaFoldDB" id="A0AAV0LHW1"/>
<proteinExistence type="inferred from homology"/>
<dbReference type="PANTHER" id="PTHR31669:SF299">
    <property type="entry name" value="PROTEIN FAR1-RELATED SEQUENCE"/>
    <property type="match status" value="1"/>
</dbReference>
<keyword evidence="6" id="KW-0539">Nucleus</keyword>
<evidence type="ECO:0000256" key="4">
    <source>
        <dbReference type="ARBA" id="ARBA00022833"/>
    </source>
</evidence>
<dbReference type="SMART" id="SM00575">
    <property type="entry name" value="ZnF_PMZ"/>
    <property type="match status" value="1"/>
</dbReference>
<keyword evidence="3 5" id="KW-0863">Zinc-finger</keyword>
<keyword evidence="4 6" id="KW-0862">Zinc</keyword>